<sequence>MPLSEDPAFTMCSRAKTFCPCCNFASAAARGCVLHSSATRDQRKGPPTSEINAAEALRESASATPAASEIGEVGEEAEDELSHDIDITDLLCCNNEDSLGSLLGPLVADGPVIGGSVSPQKRLTGDMLLGDPSAGQGLLLEAARAAQMAAAAAAGAAGLQPQQMQMMQQQLMLQQQQQRQQQQQQLGGVAGAAVYGAAGRSPSPSLSVLATPHATSSAGSAVAKGDPAASALQPAVMQQEQLASASTLVLQQMEELVSLLPPHYVISTVLQDRLVHLQLFKHLRNNPHARVGSHWEHHTDRTGKQALRLHLLFEDQAGSLAAVAGALSKAGVNILEAVVFCTNTGFALDIFSLSAPTPGAAVHADECIREIFMPAALAAFSASHEVPEY</sequence>
<proteinExistence type="predicted"/>
<dbReference type="InterPro" id="IPR002912">
    <property type="entry name" value="ACT_dom"/>
</dbReference>
<gene>
    <name evidence="3" type="ORF">PANT1444_LOCUS19912</name>
</gene>
<reference evidence="3" key="1">
    <citation type="submission" date="2021-01" db="EMBL/GenBank/DDBJ databases">
        <authorList>
            <person name="Corre E."/>
            <person name="Pelletier E."/>
            <person name="Niang G."/>
            <person name="Scheremetjew M."/>
            <person name="Finn R."/>
            <person name="Kale V."/>
            <person name="Holt S."/>
            <person name="Cochrane G."/>
            <person name="Meng A."/>
            <person name="Brown T."/>
            <person name="Cohen L."/>
        </authorList>
    </citation>
    <scope>NUCLEOTIDE SEQUENCE</scope>
    <source>
        <strain evidence="3">CCMP1374</strain>
    </source>
</reference>
<protein>
    <recommendedName>
        <fullName evidence="2">ACT domain-containing protein</fullName>
    </recommendedName>
</protein>
<evidence type="ECO:0000313" key="3">
    <source>
        <dbReference type="EMBL" id="CAD8509411.1"/>
    </source>
</evidence>
<dbReference type="PROSITE" id="PS51671">
    <property type="entry name" value="ACT"/>
    <property type="match status" value="1"/>
</dbReference>
<organism evidence="3">
    <name type="scientific">Phaeocystis antarctica</name>
    <dbReference type="NCBI Taxonomy" id="33657"/>
    <lineage>
        <taxon>Eukaryota</taxon>
        <taxon>Haptista</taxon>
        <taxon>Haptophyta</taxon>
        <taxon>Prymnesiophyceae</taxon>
        <taxon>Phaeocystales</taxon>
        <taxon>Phaeocystaceae</taxon>
        <taxon>Phaeocystis</taxon>
    </lineage>
</organism>
<dbReference type="EMBL" id="HBEP01035155">
    <property type="protein sequence ID" value="CAD8509411.1"/>
    <property type="molecule type" value="Transcribed_RNA"/>
</dbReference>
<dbReference type="SUPFAM" id="SSF55021">
    <property type="entry name" value="ACT-like"/>
    <property type="match status" value="1"/>
</dbReference>
<dbReference type="InterPro" id="IPR045865">
    <property type="entry name" value="ACT-like_dom_sf"/>
</dbReference>
<dbReference type="AlphaFoldDB" id="A0A7S0I2Y4"/>
<evidence type="ECO:0000256" key="1">
    <source>
        <dbReference type="SAM" id="MobiDB-lite"/>
    </source>
</evidence>
<name>A0A7S0I2Y4_9EUKA</name>
<evidence type="ECO:0000259" key="2">
    <source>
        <dbReference type="PROSITE" id="PS51671"/>
    </source>
</evidence>
<feature type="domain" description="ACT" evidence="2">
    <location>
        <begin position="308"/>
        <end position="389"/>
    </location>
</feature>
<feature type="region of interest" description="Disordered" evidence="1">
    <location>
        <begin position="56"/>
        <end position="80"/>
    </location>
</feature>
<accession>A0A7S0I2Y4</accession>